<protein>
    <submittedName>
        <fullName evidence="2">Uncharacterized protein</fullName>
    </submittedName>
</protein>
<evidence type="ECO:0000313" key="2">
    <source>
        <dbReference type="EMBL" id="GGO25259.1"/>
    </source>
</evidence>
<reference evidence="2 3" key="1">
    <citation type="journal article" date="2014" name="Int. J. Syst. Evol. Microbiol.">
        <title>Complete genome sequence of Corynebacterium casei LMG S-19264T (=DSM 44701T), isolated from a smear-ripened cheese.</title>
        <authorList>
            <consortium name="US DOE Joint Genome Institute (JGI-PGF)"/>
            <person name="Walter F."/>
            <person name="Albersmeier A."/>
            <person name="Kalinowski J."/>
            <person name="Ruckert C."/>
        </authorList>
    </citation>
    <scope>NUCLEOTIDE SEQUENCE [LARGE SCALE GENOMIC DNA]</scope>
    <source>
        <strain evidence="2 3">CGMCC 1.7029</strain>
    </source>
</reference>
<dbReference type="AlphaFoldDB" id="A0A917YJD9"/>
<name>A0A917YJD9_9RHOB</name>
<dbReference type="Proteomes" id="UP000598196">
    <property type="component" value="Unassembled WGS sequence"/>
</dbReference>
<keyword evidence="1" id="KW-0732">Signal</keyword>
<organism evidence="2 3">
    <name type="scientific">Gemmobacter aquaticus</name>
    <dbReference type="NCBI Taxonomy" id="490185"/>
    <lineage>
        <taxon>Bacteria</taxon>
        <taxon>Pseudomonadati</taxon>
        <taxon>Pseudomonadota</taxon>
        <taxon>Alphaproteobacteria</taxon>
        <taxon>Rhodobacterales</taxon>
        <taxon>Paracoccaceae</taxon>
        <taxon>Gemmobacter</taxon>
    </lineage>
</organism>
<feature type="chain" id="PRO_5037018804" evidence="1">
    <location>
        <begin position="22"/>
        <end position="141"/>
    </location>
</feature>
<sequence length="141" mass="15352">MRSDRVPVRLVSLLSSLPASAFDDPVIDLVDWRIDALDRGTLADQTAPVMVVLKVASFALDRIVELAGRITLRGPGVRQHVSLPVSCILAIAPGQHRSIVLEVNDRATIKTLHAIAERKSSAELKIAHVVYEDGSIEEFGH</sequence>
<evidence type="ECO:0000313" key="3">
    <source>
        <dbReference type="Proteomes" id="UP000598196"/>
    </source>
</evidence>
<feature type="signal peptide" evidence="1">
    <location>
        <begin position="1"/>
        <end position="21"/>
    </location>
</feature>
<evidence type="ECO:0000256" key="1">
    <source>
        <dbReference type="SAM" id="SignalP"/>
    </source>
</evidence>
<dbReference type="EMBL" id="BMLP01000001">
    <property type="protein sequence ID" value="GGO25259.1"/>
    <property type="molecule type" value="Genomic_DNA"/>
</dbReference>
<keyword evidence="3" id="KW-1185">Reference proteome</keyword>
<gene>
    <name evidence="2" type="ORF">GCM10010991_04720</name>
</gene>
<proteinExistence type="predicted"/>
<comment type="caution">
    <text evidence="2">The sequence shown here is derived from an EMBL/GenBank/DDBJ whole genome shotgun (WGS) entry which is preliminary data.</text>
</comment>
<accession>A0A917YJD9</accession>
<dbReference type="RefSeq" id="WP_146285743.1">
    <property type="nucleotide sequence ID" value="NZ_BMLP01000001.1"/>
</dbReference>